<name>A0A918BWF4_9DEIO</name>
<protein>
    <submittedName>
        <fullName evidence="1">Uncharacterized protein</fullName>
    </submittedName>
</protein>
<keyword evidence="2" id="KW-1185">Reference proteome</keyword>
<gene>
    <name evidence="1" type="ORF">GCM10008957_02980</name>
</gene>
<dbReference type="EMBL" id="BMQL01000001">
    <property type="protein sequence ID" value="GGQ94249.1"/>
    <property type="molecule type" value="Genomic_DNA"/>
</dbReference>
<proteinExistence type="predicted"/>
<reference evidence="1" key="2">
    <citation type="submission" date="2020-09" db="EMBL/GenBank/DDBJ databases">
        <authorList>
            <person name="Sun Q."/>
            <person name="Ohkuma M."/>
        </authorList>
    </citation>
    <scope>NUCLEOTIDE SEQUENCE</scope>
    <source>
        <strain evidence="1">JCM 31311</strain>
    </source>
</reference>
<dbReference type="RefSeq" id="WP_189087700.1">
    <property type="nucleotide sequence ID" value="NZ_BMQL01000001.1"/>
</dbReference>
<dbReference type="Proteomes" id="UP000603865">
    <property type="component" value="Unassembled WGS sequence"/>
</dbReference>
<accession>A0A918BWF4</accession>
<dbReference type="AlphaFoldDB" id="A0A918BWF4"/>
<evidence type="ECO:0000313" key="1">
    <source>
        <dbReference type="EMBL" id="GGQ94249.1"/>
    </source>
</evidence>
<sequence>MKLSVVPVLKELRALYDVSERNTLERFWAYKALMVDGPEVLPLGDFSPMGRRQPEYLDTLLSMNAEALSATFARDIEAELSTVQAEFRLLLVVVDQPNNGWTQRWLSDAAWRFGPEKVPQSTESAPARRWITVQLWTHVPPTADYLRAQIRGAVRRAVWRIQHGVPATLAQMMQQEGAALAYGGGTFAGQPLTLEPDELAYTREVLQPLRTSDHWPTCFAALYGDEAAKEVGFPPLGLGTLAGLGVALDDAHAHSHDVPTQHS</sequence>
<evidence type="ECO:0000313" key="2">
    <source>
        <dbReference type="Proteomes" id="UP000603865"/>
    </source>
</evidence>
<organism evidence="1 2">
    <name type="scientific">Deinococcus ruber</name>
    <dbReference type="NCBI Taxonomy" id="1848197"/>
    <lineage>
        <taxon>Bacteria</taxon>
        <taxon>Thermotogati</taxon>
        <taxon>Deinococcota</taxon>
        <taxon>Deinococci</taxon>
        <taxon>Deinococcales</taxon>
        <taxon>Deinococcaceae</taxon>
        <taxon>Deinococcus</taxon>
    </lineage>
</organism>
<reference evidence="1" key="1">
    <citation type="journal article" date="2014" name="Int. J. Syst. Evol. Microbiol.">
        <title>Complete genome sequence of Corynebacterium casei LMG S-19264T (=DSM 44701T), isolated from a smear-ripened cheese.</title>
        <authorList>
            <consortium name="US DOE Joint Genome Institute (JGI-PGF)"/>
            <person name="Walter F."/>
            <person name="Albersmeier A."/>
            <person name="Kalinowski J."/>
            <person name="Ruckert C."/>
        </authorList>
    </citation>
    <scope>NUCLEOTIDE SEQUENCE</scope>
    <source>
        <strain evidence="1">JCM 31311</strain>
    </source>
</reference>
<comment type="caution">
    <text evidence="1">The sequence shown here is derived from an EMBL/GenBank/DDBJ whole genome shotgun (WGS) entry which is preliminary data.</text>
</comment>